<dbReference type="Proteomes" id="UP000249065">
    <property type="component" value="Unassembled WGS sequence"/>
</dbReference>
<evidence type="ECO:0000256" key="1">
    <source>
        <dbReference type="SAM" id="MobiDB-lite"/>
    </source>
</evidence>
<accession>A0A327M0W7</accession>
<gene>
    <name evidence="2" type="ORF">DOO78_23605</name>
</gene>
<protein>
    <submittedName>
        <fullName evidence="2">Uncharacterized protein</fullName>
    </submittedName>
</protein>
<feature type="region of interest" description="Disordered" evidence="1">
    <location>
        <begin position="56"/>
        <end position="79"/>
    </location>
</feature>
<name>A0A327M0W7_9PROT</name>
<sequence>MDKPELLGLTGITLDQLFSKIADTERLLTALKHELVRRCRPDLEDPVLRRRRELSRTVPRKIRPAGTRLPPFQHPAWRD</sequence>
<evidence type="ECO:0000313" key="3">
    <source>
        <dbReference type="Proteomes" id="UP000249065"/>
    </source>
</evidence>
<comment type="caution">
    <text evidence="2">The sequence shown here is derived from an EMBL/GenBank/DDBJ whole genome shotgun (WGS) entry which is preliminary data.</text>
</comment>
<evidence type="ECO:0000313" key="2">
    <source>
        <dbReference type="EMBL" id="RAI55935.1"/>
    </source>
</evidence>
<dbReference type="RefSeq" id="WP_111472347.1">
    <property type="nucleotide sequence ID" value="NZ_QLIX01000030.1"/>
</dbReference>
<proteinExistence type="predicted"/>
<dbReference type="AlphaFoldDB" id="A0A327M0W7"/>
<keyword evidence="3" id="KW-1185">Reference proteome</keyword>
<organism evidence="2 3">
    <name type="scientific">Roseicella frigidaeris</name>
    <dbReference type="NCBI Taxonomy" id="2230885"/>
    <lineage>
        <taxon>Bacteria</taxon>
        <taxon>Pseudomonadati</taxon>
        <taxon>Pseudomonadota</taxon>
        <taxon>Alphaproteobacteria</taxon>
        <taxon>Acetobacterales</taxon>
        <taxon>Roseomonadaceae</taxon>
        <taxon>Roseicella</taxon>
    </lineage>
</organism>
<dbReference type="EMBL" id="QLIX01000030">
    <property type="protein sequence ID" value="RAI55935.1"/>
    <property type="molecule type" value="Genomic_DNA"/>
</dbReference>
<reference evidence="3" key="1">
    <citation type="submission" date="2018-06" db="EMBL/GenBank/DDBJ databases">
        <authorList>
            <person name="Khan S.A."/>
        </authorList>
    </citation>
    <scope>NUCLEOTIDE SEQUENCE [LARGE SCALE GENOMIC DNA]</scope>
    <source>
        <strain evidence="3">DB-1506</strain>
    </source>
</reference>